<dbReference type="PROSITE" id="PS51257">
    <property type="entry name" value="PROKAR_LIPOPROTEIN"/>
    <property type="match status" value="1"/>
</dbReference>
<dbReference type="AlphaFoldDB" id="A0A4V3QZZ2"/>
<name>A0A4V3QZZ2_9SPHN</name>
<comment type="caution">
    <text evidence="1">The sequence shown here is derived from an EMBL/GenBank/DDBJ whole genome shotgun (WGS) entry which is preliminary data.</text>
</comment>
<evidence type="ECO:0008006" key="3">
    <source>
        <dbReference type="Google" id="ProtNLM"/>
    </source>
</evidence>
<dbReference type="EMBL" id="SRXT01000001">
    <property type="protein sequence ID" value="TGX56072.1"/>
    <property type="molecule type" value="Genomic_DNA"/>
</dbReference>
<keyword evidence="2" id="KW-1185">Reference proteome</keyword>
<protein>
    <recommendedName>
        <fullName evidence="3">DUF4398 domain-containing protein</fullName>
    </recommendedName>
</protein>
<evidence type="ECO:0000313" key="1">
    <source>
        <dbReference type="EMBL" id="TGX56072.1"/>
    </source>
</evidence>
<reference evidence="1 2" key="1">
    <citation type="submission" date="2019-04" db="EMBL/GenBank/DDBJ databases">
        <title>Sphingomonas psychrotolerans sp. nov., isolated from soil in the Tianshan Mountains, Xinjiang, China.</title>
        <authorList>
            <person name="Luo Y."/>
            <person name="Sheng H."/>
        </authorList>
    </citation>
    <scope>NUCLEOTIDE SEQUENCE [LARGE SCALE GENOMIC DNA]</scope>
    <source>
        <strain evidence="1 2">ZFGT-11</strain>
    </source>
</reference>
<organism evidence="1 2">
    <name type="scientific">Sphingomonas gei</name>
    <dbReference type="NCBI Taxonomy" id="1395960"/>
    <lineage>
        <taxon>Bacteria</taxon>
        <taxon>Pseudomonadati</taxon>
        <taxon>Pseudomonadota</taxon>
        <taxon>Alphaproteobacteria</taxon>
        <taxon>Sphingomonadales</taxon>
        <taxon>Sphingomonadaceae</taxon>
        <taxon>Sphingomonas</taxon>
    </lineage>
</organism>
<accession>A0A4V3QZZ2</accession>
<dbReference type="OrthoDB" id="7583152at2"/>
<dbReference type="Proteomes" id="UP000306147">
    <property type="component" value="Unassembled WGS sequence"/>
</dbReference>
<sequence length="167" mass="16777">MRSPLLAALPALAFGLAGCTPSPDGYPSLLPRPIEKTSLAEPERPTPVAAPDAALDARIAVLTATLQSGNQRFAKAAQEAEAKVAVARGVPEGSDAWLNAQTALSTLESLRTPTLAALNELEGIAGERGQAGKPAYPALDSAVAAADAMATAQGDRIGALEAALAGA</sequence>
<dbReference type="RefSeq" id="WP_135962272.1">
    <property type="nucleotide sequence ID" value="NZ_SRXT01000001.1"/>
</dbReference>
<gene>
    <name evidence="1" type="ORF">E5A73_02915</name>
</gene>
<proteinExistence type="predicted"/>
<evidence type="ECO:0000313" key="2">
    <source>
        <dbReference type="Proteomes" id="UP000306147"/>
    </source>
</evidence>